<organism evidence="2">
    <name type="scientific">hydrothermal vent metagenome</name>
    <dbReference type="NCBI Taxonomy" id="652676"/>
    <lineage>
        <taxon>unclassified sequences</taxon>
        <taxon>metagenomes</taxon>
        <taxon>ecological metagenomes</taxon>
    </lineage>
</organism>
<accession>A0A3B0QL01</accession>
<sequence>MNNKPKSYILLIISTATILFVSCLNLANEAQNWIENESAENIPGKFHFLDDTGTKIYLPTGFERFSLAKYQKLLDSLTTKKEYNFEIDRLNALRKMEGSLYIFFDKNTKSTYTINTIPFFKFSKESAGQLLGLIQSNNQKAAKNSDITFTKISVKYGGNINQQLFKAVYKVKDKKIKKEAFNSSYIISSNDKTVFVQLTTAFETDFDPFIEKMIF</sequence>
<dbReference type="EMBL" id="UOEB01000010">
    <property type="protein sequence ID" value="VAV82504.1"/>
    <property type="molecule type" value="Genomic_DNA"/>
</dbReference>
<keyword evidence="1" id="KW-0812">Transmembrane</keyword>
<evidence type="ECO:0000313" key="2">
    <source>
        <dbReference type="EMBL" id="VAV82504.1"/>
    </source>
</evidence>
<proteinExistence type="predicted"/>
<dbReference type="AlphaFoldDB" id="A0A3B0QL01"/>
<feature type="transmembrane region" description="Helical" evidence="1">
    <location>
        <begin position="7"/>
        <end position="27"/>
    </location>
</feature>
<evidence type="ECO:0008006" key="3">
    <source>
        <dbReference type="Google" id="ProtNLM"/>
    </source>
</evidence>
<keyword evidence="1" id="KW-1133">Transmembrane helix</keyword>
<evidence type="ECO:0000256" key="1">
    <source>
        <dbReference type="SAM" id="Phobius"/>
    </source>
</evidence>
<keyword evidence="1" id="KW-0472">Membrane</keyword>
<dbReference type="PROSITE" id="PS51257">
    <property type="entry name" value="PROKAR_LIPOPROTEIN"/>
    <property type="match status" value="1"/>
</dbReference>
<gene>
    <name evidence="2" type="ORF">MNBD_BACTEROID02-363</name>
</gene>
<protein>
    <recommendedName>
        <fullName evidence="3">Lipoprotein</fullName>
    </recommendedName>
</protein>
<name>A0A3B0QL01_9ZZZZ</name>
<reference evidence="2" key="1">
    <citation type="submission" date="2018-06" db="EMBL/GenBank/DDBJ databases">
        <authorList>
            <person name="Zhirakovskaya E."/>
        </authorList>
    </citation>
    <scope>NUCLEOTIDE SEQUENCE</scope>
</reference>